<proteinExistence type="inferred from homology"/>
<evidence type="ECO:0000313" key="4">
    <source>
        <dbReference type="EMBL" id="EUD66097.1"/>
    </source>
</evidence>
<dbReference type="InterPro" id="IPR038772">
    <property type="entry name" value="Sph/SMPD2-like"/>
</dbReference>
<reference evidence="4 5" key="1">
    <citation type="submission" date="2013-02" db="EMBL/GenBank/DDBJ databases">
        <title>The Genome Sequence of Plasmodium inui San Antonio 1.</title>
        <authorList>
            <consortium name="The Broad Institute Genome Sequencing Platform"/>
            <consortium name="The Broad Institute Genome Sequencing Center for Infectious Disease"/>
            <person name="Neafsey D."/>
            <person name="Cheeseman I."/>
            <person name="Volkman S."/>
            <person name="Adams J."/>
            <person name="Walker B."/>
            <person name="Young S.K."/>
            <person name="Zeng Q."/>
            <person name="Gargeya S."/>
            <person name="Fitzgerald M."/>
            <person name="Haas B."/>
            <person name="Abouelleil A."/>
            <person name="Alvarado L."/>
            <person name="Arachchi H.M."/>
            <person name="Berlin A.M."/>
            <person name="Chapman S.B."/>
            <person name="Dewar J."/>
            <person name="Goldberg J."/>
            <person name="Griggs A."/>
            <person name="Gujja S."/>
            <person name="Hansen M."/>
            <person name="Howarth C."/>
            <person name="Imamovic A."/>
            <person name="Larimer J."/>
            <person name="McCowan C."/>
            <person name="Murphy C."/>
            <person name="Neiman D."/>
            <person name="Pearson M."/>
            <person name="Priest M."/>
            <person name="Roberts A."/>
            <person name="Saif S."/>
            <person name="Shea T."/>
            <person name="Sisk P."/>
            <person name="Sykes S."/>
            <person name="Wortman J."/>
            <person name="Nusbaum C."/>
            <person name="Birren B."/>
        </authorList>
    </citation>
    <scope>NUCLEOTIDE SEQUENCE [LARGE SCALE GENOMIC DNA]</scope>
    <source>
        <strain evidence="4 5">San Antonio 1</strain>
    </source>
</reference>
<feature type="compositionally biased region" description="Low complexity" evidence="2">
    <location>
        <begin position="169"/>
        <end position="180"/>
    </location>
</feature>
<feature type="compositionally biased region" description="Acidic residues" evidence="2">
    <location>
        <begin position="181"/>
        <end position="199"/>
    </location>
</feature>
<evidence type="ECO:0000256" key="2">
    <source>
        <dbReference type="SAM" id="MobiDB-lite"/>
    </source>
</evidence>
<feature type="region of interest" description="Disordered" evidence="2">
    <location>
        <begin position="329"/>
        <end position="376"/>
    </location>
</feature>
<dbReference type="AlphaFoldDB" id="W6ZZ04"/>
<comment type="similarity">
    <text evidence="1">Belongs to the neutral sphingomyelinase family.</text>
</comment>
<feature type="compositionally biased region" description="Basic and acidic residues" evidence="2">
    <location>
        <begin position="246"/>
        <end position="267"/>
    </location>
</feature>
<sequence length="656" mass="73870">MDNLEAPTKTKLTIMSYNVQMLPIPLDHRLNLSKRQDAIIDYICSLDDLHNIDILVLNEVFTKNCYDMLTKGKMKDKFPYHTAVIGTKCQESGRGSTSIVEVEEDGISGTSTNERTANKKAAGARAPGPSDLNSEAVSTKSPPPKEEPLEVPTLRVTTSREATRREQETSSFNTSDTNSSDQEEAEETLNLDSCDTENEGDSDYILSLNCGLERENKIEGKASSQNYKAVEDSNGVPNQRRNGRRYGGDDATKRESTSCDEKARCSETDDGMAIPEKRQNLRVNRRGAGGADKLIQKSGSLPSNPLDTQGTHKAGNSELVTGICTSAKEASKKDGLGKVPHAKVDERINEGRSRRNTAYFENSNRDGKVSTDDSNDAQGAFTNEFCDIVRKAIMSPSSSVSRAENLKGKKWKDQKKNKEQNNQQNVPSFDSVSGKSKFYQFLNGGVMVLSKHPFMHKHALIYSNFVFPEIFCTKGAIYVKVCLNKKPVNVIATHLQAGYGSYWQNCRWRQLNELSNWVYNGTPSLHIKKREPLFFVGDFNIRYHLDKLFFDRVLSSSCLNSSVTKKSLQTTFDSYLNDYCMHMERDYSFKNKDTLDYILVNNDTDVETLVPQTAIQKKYRPIHIIKSWLGLIPYRCLYTYHPSDHFPIYGTFYIPN</sequence>
<dbReference type="GeneID" id="20038841"/>
<name>W6ZZ04_9APIC</name>
<evidence type="ECO:0000313" key="5">
    <source>
        <dbReference type="Proteomes" id="UP000030640"/>
    </source>
</evidence>
<keyword evidence="5" id="KW-1185">Reference proteome</keyword>
<dbReference type="PANTHER" id="PTHR16320:SF23">
    <property type="entry name" value="SPHINGOMYELINASE C 1"/>
    <property type="match status" value="1"/>
</dbReference>
<protein>
    <recommendedName>
        <fullName evidence="3">Endonuclease/exonuclease/phosphatase domain-containing protein</fullName>
    </recommendedName>
</protein>
<dbReference type="Gene3D" id="3.60.10.10">
    <property type="entry name" value="Endonuclease/exonuclease/phosphatase"/>
    <property type="match status" value="2"/>
</dbReference>
<dbReference type="VEuPathDB" id="PlasmoDB:C922_03567"/>
<dbReference type="Proteomes" id="UP000030640">
    <property type="component" value="Unassembled WGS sequence"/>
</dbReference>
<feature type="region of interest" description="Disordered" evidence="2">
    <location>
        <begin position="289"/>
        <end position="314"/>
    </location>
</feature>
<feature type="compositionally biased region" description="Polar residues" evidence="2">
    <location>
        <begin position="297"/>
        <end position="311"/>
    </location>
</feature>
<feature type="domain" description="Endonuclease/exonuclease/phosphatase" evidence="3">
    <location>
        <begin position="438"/>
        <end position="645"/>
    </location>
</feature>
<dbReference type="PANTHER" id="PTHR16320">
    <property type="entry name" value="SPHINGOMYELINASE FAMILY MEMBER"/>
    <property type="match status" value="1"/>
</dbReference>
<dbReference type="InterPro" id="IPR036691">
    <property type="entry name" value="Endo/exonu/phosph_ase_sf"/>
</dbReference>
<evidence type="ECO:0000256" key="1">
    <source>
        <dbReference type="ARBA" id="ARBA00006335"/>
    </source>
</evidence>
<evidence type="ECO:0000259" key="3">
    <source>
        <dbReference type="Pfam" id="PF03372"/>
    </source>
</evidence>
<gene>
    <name evidence="4" type="ORF">C922_03567</name>
</gene>
<dbReference type="RefSeq" id="XP_008817381.1">
    <property type="nucleotide sequence ID" value="XM_008819159.1"/>
</dbReference>
<dbReference type="InterPro" id="IPR005135">
    <property type="entry name" value="Endo/exonuclease/phosphatase"/>
</dbReference>
<dbReference type="SUPFAM" id="SSF56219">
    <property type="entry name" value="DNase I-like"/>
    <property type="match status" value="2"/>
</dbReference>
<dbReference type="EMBL" id="KI965474">
    <property type="protein sequence ID" value="EUD66097.1"/>
    <property type="molecule type" value="Genomic_DNA"/>
</dbReference>
<accession>W6ZZ04</accession>
<feature type="compositionally biased region" description="Polar residues" evidence="2">
    <location>
        <begin position="131"/>
        <end position="140"/>
    </location>
</feature>
<feature type="region of interest" description="Disordered" evidence="2">
    <location>
        <begin position="91"/>
        <end position="199"/>
    </location>
</feature>
<dbReference type="Pfam" id="PF03372">
    <property type="entry name" value="Exo_endo_phos"/>
    <property type="match status" value="1"/>
</dbReference>
<feature type="region of interest" description="Disordered" evidence="2">
    <location>
        <begin position="399"/>
        <end position="429"/>
    </location>
</feature>
<dbReference type="GO" id="GO:0004767">
    <property type="term" value="F:sphingomyelin phosphodiesterase activity"/>
    <property type="evidence" value="ECO:0007669"/>
    <property type="project" value="InterPro"/>
</dbReference>
<dbReference type="OrthoDB" id="40902at2759"/>
<feature type="region of interest" description="Disordered" evidence="2">
    <location>
        <begin position="221"/>
        <end position="268"/>
    </location>
</feature>
<organism evidence="4 5">
    <name type="scientific">Plasmodium inui San Antonio 1</name>
    <dbReference type="NCBI Taxonomy" id="1237626"/>
    <lineage>
        <taxon>Eukaryota</taxon>
        <taxon>Sar</taxon>
        <taxon>Alveolata</taxon>
        <taxon>Apicomplexa</taxon>
        <taxon>Aconoidasida</taxon>
        <taxon>Haemosporida</taxon>
        <taxon>Plasmodiidae</taxon>
        <taxon>Plasmodium</taxon>
        <taxon>Plasmodium (Plasmodium)</taxon>
    </lineage>
</organism>
<feature type="compositionally biased region" description="Basic and acidic residues" evidence="2">
    <location>
        <begin position="329"/>
        <end position="353"/>
    </location>
</feature>